<evidence type="ECO:0000313" key="2">
    <source>
        <dbReference type="Proteomes" id="UP000818029"/>
    </source>
</evidence>
<accession>A0A1U8NFT8</accession>
<gene>
    <name evidence="3" type="primary">LOC107947918</name>
</gene>
<proteinExistence type="predicted"/>
<dbReference type="GeneID" id="107947918"/>
<organism evidence="2 3">
    <name type="scientific">Gossypium hirsutum</name>
    <name type="common">Upland cotton</name>
    <name type="synonym">Gossypium mexicanum</name>
    <dbReference type="NCBI Taxonomy" id="3635"/>
    <lineage>
        <taxon>Eukaryota</taxon>
        <taxon>Viridiplantae</taxon>
        <taxon>Streptophyta</taxon>
        <taxon>Embryophyta</taxon>
        <taxon>Tracheophyta</taxon>
        <taxon>Spermatophyta</taxon>
        <taxon>Magnoliopsida</taxon>
        <taxon>eudicotyledons</taxon>
        <taxon>Gunneridae</taxon>
        <taxon>Pentapetalae</taxon>
        <taxon>rosids</taxon>
        <taxon>malvids</taxon>
        <taxon>Malvales</taxon>
        <taxon>Malvaceae</taxon>
        <taxon>Malvoideae</taxon>
        <taxon>Gossypium</taxon>
    </lineage>
</organism>
<dbReference type="Proteomes" id="UP000818029">
    <property type="component" value="Chromosome A04"/>
</dbReference>
<dbReference type="AlphaFoldDB" id="A0A1U8NFT8"/>
<feature type="compositionally biased region" description="Polar residues" evidence="1">
    <location>
        <begin position="132"/>
        <end position="156"/>
    </location>
</feature>
<dbReference type="RefSeq" id="XP_016737906.1">
    <property type="nucleotide sequence ID" value="XM_016882417.1"/>
</dbReference>
<dbReference type="KEGG" id="ghi:107947918"/>
<name>A0A1U8NFT8_GOSHI</name>
<feature type="compositionally biased region" description="Polar residues" evidence="1">
    <location>
        <begin position="60"/>
        <end position="73"/>
    </location>
</feature>
<feature type="region of interest" description="Disordered" evidence="1">
    <location>
        <begin position="127"/>
        <end position="177"/>
    </location>
</feature>
<reference evidence="2" key="1">
    <citation type="journal article" date="2020" name="Nat. Genet.">
        <title>Genomic diversifications of five Gossypium allopolyploid species and their impact on cotton improvement.</title>
        <authorList>
            <person name="Chen Z.J."/>
            <person name="Sreedasyam A."/>
            <person name="Ando A."/>
            <person name="Song Q."/>
            <person name="De Santiago L.M."/>
            <person name="Hulse-Kemp A.M."/>
            <person name="Ding M."/>
            <person name="Ye W."/>
            <person name="Kirkbride R.C."/>
            <person name="Jenkins J."/>
            <person name="Plott C."/>
            <person name="Lovell J."/>
            <person name="Lin Y.M."/>
            <person name="Vaughn R."/>
            <person name="Liu B."/>
            <person name="Simpson S."/>
            <person name="Scheffler B.E."/>
            <person name="Wen L."/>
            <person name="Saski C.A."/>
            <person name="Grover C.E."/>
            <person name="Hu G."/>
            <person name="Conover J.L."/>
            <person name="Carlson J.W."/>
            <person name="Shu S."/>
            <person name="Boston L.B."/>
            <person name="Williams M."/>
            <person name="Peterson D.G."/>
            <person name="McGee K."/>
            <person name="Jones D.C."/>
            <person name="Wendel J.F."/>
            <person name="Stelly D.M."/>
            <person name="Grimwood J."/>
            <person name="Schmutz J."/>
        </authorList>
    </citation>
    <scope>NUCLEOTIDE SEQUENCE [LARGE SCALE GENOMIC DNA]</scope>
    <source>
        <strain evidence="2">cv. TM-1</strain>
    </source>
</reference>
<keyword evidence="2" id="KW-1185">Reference proteome</keyword>
<feature type="compositionally biased region" description="Basic and acidic residues" evidence="1">
    <location>
        <begin position="157"/>
        <end position="169"/>
    </location>
</feature>
<dbReference type="Gene3D" id="4.10.60.10">
    <property type="entry name" value="Zinc finger, CCHC-type"/>
    <property type="match status" value="1"/>
</dbReference>
<dbReference type="PANTHER" id="PTHR34482">
    <property type="entry name" value="DNA DAMAGE-INDUCIBLE PROTEIN 1-LIKE"/>
    <property type="match status" value="1"/>
</dbReference>
<evidence type="ECO:0008006" key="4">
    <source>
        <dbReference type="Google" id="ProtNLM"/>
    </source>
</evidence>
<evidence type="ECO:0000256" key="1">
    <source>
        <dbReference type="SAM" id="MobiDB-lite"/>
    </source>
</evidence>
<dbReference type="PaxDb" id="3635-A0A1U8NFT8"/>
<protein>
    <recommendedName>
        <fullName evidence="4">Gag-Pol polyprotein</fullName>
    </recommendedName>
</protein>
<dbReference type="PANTHER" id="PTHR34482:SF36">
    <property type="entry name" value="RETROTRANSPOSON GAG DOMAIN-CONTAINING PROTEIN"/>
    <property type="match status" value="1"/>
</dbReference>
<feature type="region of interest" description="Disordered" evidence="1">
    <location>
        <begin position="44"/>
        <end position="73"/>
    </location>
</feature>
<reference evidence="3" key="2">
    <citation type="submission" date="2025-08" db="UniProtKB">
        <authorList>
            <consortium name="RefSeq"/>
        </authorList>
    </citation>
    <scope>IDENTIFICATION</scope>
</reference>
<evidence type="ECO:0000313" key="3">
    <source>
        <dbReference type="RefSeq" id="XP_016737906.1"/>
    </source>
</evidence>
<sequence>MCRRFEDGLNEDIRLLVGILELKEFVVIVDRACKAEELTKERRRAEAKARDIRKRPMSRSLPSQSKKSRDVSQATFVASVGNDRAPKPECQQCGKGHFGKRRVSDGACFRYGSQDHYINDCPEMAEKEKFQSTRPGSTATKGGPSRNTSNGASSKNVTRDTTVRSEARASAKANAIPVREDASSPNVITGTFSLYDTSVIALIDPNSSHSYVRATCITSC</sequence>